<dbReference type="InterPro" id="IPR050640">
    <property type="entry name" value="Bact_2-comp_sensor_kinase"/>
</dbReference>
<dbReference type="GO" id="GO:0016020">
    <property type="term" value="C:membrane"/>
    <property type="evidence" value="ECO:0007669"/>
    <property type="project" value="InterPro"/>
</dbReference>
<accession>A0A8A0RLG6</accession>
<keyword evidence="2" id="KW-0418">Kinase</keyword>
<dbReference type="Pfam" id="PF10114">
    <property type="entry name" value="PocR"/>
    <property type="match status" value="1"/>
</dbReference>
<dbReference type="Proteomes" id="UP000662904">
    <property type="component" value="Chromosome"/>
</dbReference>
<dbReference type="SMART" id="SM00387">
    <property type="entry name" value="HATPase_c"/>
    <property type="match status" value="1"/>
</dbReference>
<name>A0A8A0RLG6_9FIRM</name>
<protein>
    <submittedName>
        <fullName evidence="2">Sensor histidine kinase YpdA</fullName>
        <ecNumber evidence="2">2.7.13.3</ecNumber>
    </submittedName>
</protein>
<reference evidence="2" key="1">
    <citation type="submission" date="2020-07" db="EMBL/GenBank/DDBJ databases">
        <title>Koleobacter methoxysyntrophicus gen. nov., sp. nov., a novel anaerobic bacterium isolated from deep subsurface oil field and proposal of Koleobacterales ord. nov. in the phylum Firmicutes.</title>
        <authorList>
            <person name="Sakamoto S."/>
            <person name="Tamaki H."/>
        </authorList>
    </citation>
    <scope>NUCLEOTIDE SEQUENCE</scope>
    <source>
        <strain evidence="2">NRmbB1</strain>
    </source>
</reference>
<organism evidence="2 3">
    <name type="scientific">Koleobacter methoxysyntrophicus</name>
    <dbReference type="NCBI Taxonomy" id="2751313"/>
    <lineage>
        <taxon>Bacteria</taxon>
        <taxon>Bacillati</taxon>
        <taxon>Bacillota</taxon>
        <taxon>Clostridia</taxon>
        <taxon>Koleobacterales</taxon>
        <taxon>Koleobacteraceae</taxon>
        <taxon>Koleobacter</taxon>
    </lineage>
</organism>
<keyword evidence="2" id="KW-0808">Transferase</keyword>
<dbReference type="Pfam" id="PF02518">
    <property type="entry name" value="HATPase_c"/>
    <property type="match status" value="1"/>
</dbReference>
<dbReference type="Gene3D" id="3.30.565.10">
    <property type="entry name" value="Histidine kinase-like ATPase, C-terminal domain"/>
    <property type="match status" value="1"/>
</dbReference>
<dbReference type="InterPro" id="IPR018771">
    <property type="entry name" value="PocR_dom"/>
</dbReference>
<dbReference type="RefSeq" id="WP_206708301.1">
    <property type="nucleotide sequence ID" value="NZ_CP059066.1"/>
</dbReference>
<gene>
    <name evidence="2" type="primary">ypdA_1</name>
    <name evidence="2" type="ORF">H0A61_00386</name>
</gene>
<dbReference type="KEGG" id="kme:H0A61_00386"/>
<dbReference type="PANTHER" id="PTHR34220">
    <property type="entry name" value="SENSOR HISTIDINE KINASE YPDA"/>
    <property type="match status" value="1"/>
</dbReference>
<evidence type="ECO:0000259" key="1">
    <source>
        <dbReference type="SMART" id="SM00387"/>
    </source>
</evidence>
<evidence type="ECO:0000313" key="2">
    <source>
        <dbReference type="EMBL" id="QSQ08066.1"/>
    </source>
</evidence>
<feature type="domain" description="Histidine kinase/HSP90-like ATPase" evidence="1">
    <location>
        <begin position="298"/>
        <end position="412"/>
    </location>
</feature>
<proteinExistence type="predicted"/>
<evidence type="ECO:0000313" key="3">
    <source>
        <dbReference type="Proteomes" id="UP000662904"/>
    </source>
</evidence>
<dbReference type="PANTHER" id="PTHR34220:SF7">
    <property type="entry name" value="SENSOR HISTIDINE KINASE YPDA"/>
    <property type="match status" value="1"/>
</dbReference>
<keyword evidence="3" id="KW-1185">Reference proteome</keyword>
<dbReference type="GO" id="GO:0000155">
    <property type="term" value="F:phosphorelay sensor kinase activity"/>
    <property type="evidence" value="ECO:0007669"/>
    <property type="project" value="InterPro"/>
</dbReference>
<dbReference type="SUPFAM" id="SSF55874">
    <property type="entry name" value="ATPase domain of HSP90 chaperone/DNA topoisomerase II/histidine kinase"/>
    <property type="match status" value="1"/>
</dbReference>
<dbReference type="InterPro" id="IPR036890">
    <property type="entry name" value="HATPase_C_sf"/>
</dbReference>
<dbReference type="AlphaFoldDB" id="A0A8A0RLG6"/>
<dbReference type="EMBL" id="CP059066">
    <property type="protein sequence ID" value="QSQ08066.1"/>
    <property type="molecule type" value="Genomic_DNA"/>
</dbReference>
<dbReference type="EC" id="2.7.13.3" evidence="2"/>
<dbReference type="Pfam" id="PF06580">
    <property type="entry name" value="His_kinase"/>
    <property type="match status" value="1"/>
</dbReference>
<sequence length="412" mass="47227">MLQHSLLRLIEQDRLRKLIESFTRATDITIDINDCLGYPVVYHECFYGFCKKVRSTKKGLKKCIESNADIGFKTKERRKAFIGPCFAGIALMGVPIVVDKAFHGSIVCGQFHLKPPTEKMISKMLSAMDEIGLNGHEMIEDFKNIKVIPKEKCKAVSELIEFIANYIAEIIYKNKIENELIRQKLRVMETNQTRVELEKALWISELKKLQSQIKPHFLFNTLNIISRLIIMNENHKALDTVYALSNIMRSSFEESDELISLEKEMDYVKNYLSIQKMRFGERLRFKIEIDDRLRGISIPALTIQPLVENACTHGIEPKEDLGEIIIQSQLAGNDVIIKIIDNGIGIPEEKLKEIHMYLTNDKDFYVASELDGSLGLKNVHRRLQLYFGSEYGLSITSRTGCTQVSVKLPYNS</sequence>
<dbReference type="InterPro" id="IPR010559">
    <property type="entry name" value="Sig_transdc_His_kin_internal"/>
</dbReference>
<dbReference type="InterPro" id="IPR003594">
    <property type="entry name" value="HATPase_dom"/>
</dbReference>